<dbReference type="SUPFAM" id="SSF161111">
    <property type="entry name" value="Cation efflux protein transmembrane domain-like"/>
    <property type="match status" value="1"/>
</dbReference>
<feature type="compositionally biased region" description="Basic and acidic residues" evidence="8">
    <location>
        <begin position="669"/>
        <end position="682"/>
    </location>
</feature>
<dbReference type="InterPro" id="IPR002524">
    <property type="entry name" value="Cation_efflux"/>
</dbReference>
<organism evidence="11 12">
    <name type="scientific">Stylonychia lemnae</name>
    <name type="common">Ciliate</name>
    <dbReference type="NCBI Taxonomy" id="5949"/>
    <lineage>
        <taxon>Eukaryota</taxon>
        <taxon>Sar</taxon>
        <taxon>Alveolata</taxon>
        <taxon>Ciliophora</taxon>
        <taxon>Intramacronucleata</taxon>
        <taxon>Spirotrichea</taxon>
        <taxon>Stichotrichia</taxon>
        <taxon>Sporadotrichida</taxon>
        <taxon>Oxytrichidae</taxon>
        <taxon>Stylonychinae</taxon>
        <taxon>Stylonychia</taxon>
    </lineage>
</organism>
<feature type="transmembrane region" description="Helical" evidence="9">
    <location>
        <begin position="447"/>
        <end position="467"/>
    </location>
</feature>
<dbReference type="Gene3D" id="1.20.1510.10">
    <property type="entry name" value="Cation efflux protein transmembrane domain"/>
    <property type="match status" value="1"/>
</dbReference>
<comment type="similarity">
    <text evidence="2">Belongs to the cation diffusion facilitator (CDF) transporter (TC 2.A.4) family. SLC30A subfamily.</text>
</comment>
<keyword evidence="12" id="KW-1185">Reference proteome</keyword>
<feature type="transmembrane region" description="Helical" evidence="9">
    <location>
        <begin position="526"/>
        <end position="549"/>
    </location>
</feature>
<dbReference type="GO" id="GO:0005794">
    <property type="term" value="C:Golgi apparatus"/>
    <property type="evidence" value="ECO:0007669"/>
    <property type="project" value="TreeGrafter"/>
</dbReference>
<accession>A0A078ADW0</accession>
<feature type="transmembrane region" description="Helical" evidence="9">
    <location>
        <begin position="85"/>
        <end position="105"/>
    </location>
</feature>
<keyword evidence="5 9" id="KW-1133">Transmembrane helix</keyword>
<feature type="transmembrane region" description="Helical" evidence="9">
    <location>
        <begin position="345"/>
        <end position="364"/>
    </location>
</feature>
<name>A0A078ADW0_STYLE</name>
<sequence length="733" mass="84168">MPVYKIYSNKDQLTYGLSFLFWGIIAFVEIGAYEDTISLTITQFLITSLLTILAIGSQQEKFKPETLIKFDALLHRILKLQQYHLYRWFFLTQADAFIIYIYNFALSYQQEDDKQSVEISQQKFVGLSLFIIGYFLDLIFGGALRFTSLCLVLYGLSIAETLILKYQRPEDKLQKQASFNFEHNETKLMFAKAKFMFSSVVGVLYTFLEGLLFLIRTPVLVQTEASNPSKSFILFMVLAIFTLLRDRFEKYINNKTQQNSNLLGRSLFLPLVFLCFSVFMLNKLPALQFFLHLIFLVSYAYFFMEDFKQMLGLDQQLSVSSQFNKDSLIYDFVMTCYENNDSRKIATFFLINLLFMFVELIYGYMSNSLGLITDSFHMLFDCMALFIGLCASYISKMGVDNKYTYGYGRVETLSGLFNGIFLVFIAFNVFCESIERIYEPQMIETDGLLTVSTLGFCVNLIGLFFFHDHHDHGHDHAGHSHDHENENMYGVFLHVLADTLGSVGVIFSSILVKYYNMYVADPICSFIISLMILASGVPFIQMTASNLILKTPAVIKKKKVRVEETIIKIEGVKEIKELLIWEMAKKKYVATVDLLVSQNANRSMIHDEVSTVLRGIKCKNITVQMSGPIVPVIDTFITDHKHSTQKILTNTEEDLYQDVVLNQDINYDHNHGSNSEQHKIEQDLVVNTGTTPDKKTKKKAHNHTEERKPEVEENLVATVSEQLGLNKSKTHKD</sequence>
<evidence type="ECO:0000313" key="11">
    <source>
        <dbReference type="EMBL" id="CDW80394.1"/>
    </source>
</evidence>
<dbReference type="EMBL" id="CCKQ01008926">
    <property type="protein sequence ID" value="CDW80394.1"/>
    <property type="molecule type" value="Genomic_DNA"/>
</dbReference>
<reference evidence="11 12" key="1">
    <citation type="submission" date="2014-06" db="EMBL/GenBank/DDBJ databases">
        <authorList>
            <person name="Swart Estienne"/>
        </authorList>
    </citation>
    <scope>NUCLEOTIDE SEQUENCE [LARGE SCALE GENOMIC DNA]</scope>
    <source>
        <strain evidence="11 12">130c</strain>
    </source>
</reference>
<dbReference type="PANTHER" id="PTHR45755:SF4">
    <property type="entry name" value="ZINC TRANSPORTER 7"/>
    <property type="match status" value="1"/>
</dbReference>
<proteinExistence type="inferred from homology"/>
<feature type="region of interest" description="Disordered" evidence="8">
    <location>
        <begin position="669"/>
        <end position="733"/>
    </location>
</feature>
<feature type="compositionally biased region" description="Polar residues" evidence="8">
    <location>
        <begin position="717"/>
        <end position="727"/>
    </location>
</feature>
<dbReference type="NCBIfam" id="TIGR01297">
    <property type="entry name" value="CDF"/>
    <property type="match status" value="1"/>
</dbReference>
<feature type="transmembrane region" description="Helical" evidence="9">
    <location>
        <begin position="406"/>
        <end position="427"/>
    </location>
</feature>
<evidence type="ECO:0000256" key="7">
    <source>
        <dbReference type="ARBA" id="ARBA00023136"/>
    </source>
</evidence>
<feature type="transmembrane region" description="Helical" evidence="9">
    <location>
        <begin position="227"/>
        <end position="244"/>
    </location>
</feature>
<evidence type="ECO:0000256" key="9">
    <source>
        <dbReference type="SAM" id="Phobius"/>
    </source>
</evidence>
<feature type="domain" description="Cation efflux protein transmembrane" evidence="10">
    <location>
        <begin position="347"/>
        <end position="547"/>
    </location>
</feature>
<dbReference type="OrthoDB" id="78669at2759"/>
<evidence type="ECO:0000256" key="3">
    <source>
        <dbReference type="ARBA" id="ARBA00022448"/>
    </source>
</evidence>
<dbReference type="InterPro" id="IPR045316">
    <property type="entry name" value="Msc2-like"/>
</dbReference>
<feature type="transmembrane region" description="Helical" evidence="9">
    <location>
        <begin position="125"/>
        <end position="156"/>
    </location>
</feature>
<feature type="compositionally biased region" description="Basic and acidic residues" evidence="8">
    <location>
        <begin position="702"/>
        <end position="711"/>
    </location>
</feature>
<comment type="subcellular location">
    <subcellularLocation>
        <location evidence="1">Membrane</location>
        <topology evidence="1">Multi-pass membrane protein</topology>
    </subcellularLocation>
</comment>
<dbReference type="Proteomes" id="UP000039865">
    <property type="component" value="Unassembled WGS sequence"/>
</dbReference>
<dbReference type="PANTHER" id="PTHR45755">
    <property type="match status" value="1"/>
</dbReference>
<evidence type="ECO:0000256" key="4">
    <source>
        <dbReference type="ARBA" id="ARBA00022692"/>
    </source>
</evidence>
<dbReference type="GO" id="GO:0005385">
    <property type="term" value="F:zinc ion transmembrane transporter activity"/>
    <property type="evidence" value="ECO:0007669"/>
    <property type="project" value="InterPro"/>
</dbReference>
<protein>
    <submittedName>
        <fullName evidence="11">Zinc transporter 5</fullName>
    </submittedName>
</protein>
<gene>
    <name evidence="11" type="primary">Contig11549.g12355</name>
    <name evidence="11" type="ORF">STYLEM_9392</name>
</gene>
<dbReference type="InterPro" id="IPR058533">
    <property type="entry name" value="Cation_efflux_TM"/>
</dbReference>
<evidence type="ECO:0000256" key="8">
    <source>
        <dbReference type="SAM" id="MobiDB-lite"/>
    </source>
</evidence>
<dbReference type="InterPro" id="IPR027469">
    <property type="entry name" value="Cation_efflux_TMD_sf"/>
</dbReference>
<keyword evidence="6" id="KW-0406">Ion transport</keyword>
<dbReference type="Pfam" id="PF01545">
    <property type="entry name" value="Cation_efflux"/>
    <property type="match status" value="1"/>
</dbReference>
<feature type="transmembrane region" description="Helical" evidence="9">
    <location>
        <begin position="12"/>
        <end position="30"/>
    </location>
</feature>
<evidence type="ECO:0000259" key="10">
    <source>
        <dbReference type="Pfam" id="PF01545"/>
    </source>
</evidence>
<dbReference type="FunFam" id="1.20.1510.10:FF:000014">
    <property type="entry name" value="Cation efflux protein/ zinc transporter"/>
    <property type="match status" value="1"/>
</dbReference>
<dbReference type="GO" id="GO:0016020">
    <property type="term" value="C:membrane"/>
    <property type="evidence" value="ECO:0007669"/>
    <property type="project" value="UniProtKB-SubCell"/>
</dbReference>
<feature type="transmembrane region" description="Helical" evidence="9">
    <location>
        <begin position="262"/>
        <end position="281"/>
    </location>
</feature>
<feature type="transmembrane region" description="Helical" evidence="9">
    <location>
        <begin position="195"/>
        <end position="215"/>
    </location>
</feature>
<evidence type="ECO:0000256" key="6">
    <source>
        <dbReference type="ARBA" id="ARBA00023065"/>
    </source>
</evidence>
<keyword evidence="3" id="KW-0813">Transport</keyword>
<feature type="transmembrane region" description="Helical" evidence="9">
    <location>
        <begin position="36"/>
        <end position="55"/>
    </location>
</feature>
<feature type="transmembrane region" description="Helical" evidence="9">
    <location>
        <begin position="488"/>
        <end position="514"/>
    </location>
</feature>
<feature type="transmembrane region" description="Helical" evidence="9">
    <location>
        <begin position="376"/>
        <end position="394"/>
    </location>
</feature>
<keyword evidence="7 9" id="KW-0472">Membrane</keyword>
<evidence type="ECO:0000313" key="12">
    <source>
        <dbReference type="Proteomes" id="UP000039865"/>
    </source>
</evidence>
<feature type="transmembrane region" description="Helical" evidence="9">
    <location>
        <begin position="287"/>
        <end position="304"/>
    </location>
</feature>
<dbReference type="AlphaFoldDB" id="A0A078ADW0"/>
<keyword evidence="4 9" id="KW-0812">Transmembrane</keyword>
<evidence type="ECO:0000256" key="1">
    <source>
        <dbReference type="ARBA" id="ARBA00004141"/>
    </source>
</evidence>
<evidence type="ECO:0000256" key="2">
    <source>
        <dbReference type="ARBA" id="ARBA00008873"/>
    </source>
</evidence>
<dbReference type="GO" id="GO:0006882">
    <property type="term" value="P:intracellular zinc ion homeostasis"/>
    <property type="evidence" value="ECO:0007669"/>
    <property type="project" value="InterPro"/>
</dbReference>
<dbReference type="InParanoid" id="A0A078ADW0"/>
<evidence type="ECO:0000256" key="5">
    <source>
        <dbReference type="ARBA" id="ARBA00022989"/>
    </source>
</evidence>